<gene>
    <name evidence="1" type="ORF">MET9862_02174</name>
</gene>
<accession>A0A509EBL2</accession>
<dbReference type="Proteomes" id="UP000410984">
    <property type="component" value="Unassembled WGS sequence"/>
</dbReference>
<keyword evidence="2" id="KW-1185">Reference proteome</keyword>
<evidence type="ECO:0000313" key="1">
    <source>
        <dbReference type="EMBL" id="VUD71591.1"/>
    </source>
</evidence>
<name>A0A509EBL2_9HYPH</name>
<organism evidence="1 2">
    <name type="scientific">Methylobacterium symbioticum</name>
    <dbReference type="NCBI Taxonomy" id="2584084"/>
    <lineage>
        <taxon>Bacteria</taxon>
        <taxon>Pseudomonadati</taxon>
        <taxon>Pseudomonadota</taxon>
        <taxon>Alphaproteobacteria</taxon>
        <taxon>Hyphomicrobiales</taxon>
        <taxon>Methylobacteriaceae</taxon>
        <taxon>Methylobacterium</taxon>
    </lineage>
</organism>
<proteinExistence type="predicted"/>
<protein>
    <submittedName>
        <fullName evidence="1">Uncharacterized protein</fullName>
    </submittedName>
</protein>
<sequence length="169" mass="18165">MRAQAASKADHTHTEIQGWLRDLGLALGFDVWIASNDAGRPYGPGRLSGGCLNRLPERLTASGSAETVQLIDVLWLGKAGGDVAAAFEVARTTSIYSGIVRMLDLALGVEGGTARNFFRVARDNRGDDVRAQFAGPAFSRVGDLDPRYLPSSELRGTREAIARPVRIAR</sequence>
<reference evidence="1 2" key="1">
    <citation type="submission" date="2019-06" db="EMBL/GenBank/DDBJ databases">
        <authorList>
            <person name="Rodrigo-Torres L."/>
            <person name="Arahal R. D."/>
            <person name="Lucena T."/>
        </authorList>
    </citation>
    <scope>NUCLEOTIDE SEQUENCE [LARGE SCALE GENOMIC DNA]</scope>
    <source>
        <strain evidence="1 2">SB0023/3</strain>
    </source>
</reference>
<dbReference type="AlphaFoldDB" id="A0A509EBL2"/>
<dbReference type="EMBL" id="CABFPH010000025">
    <property type="protein sequence ID" value="VUD71591.1"/>
    <property type="molecule type" value="Genomic_DNA"/>
</dbReference>
<evidence type="ECO:0000313" key="2">
    <source>
        <dbReference type="Proteomes" id="UP000410984"/>
    </source>
</evidence>